<comment type="caution">
    <text evidence="6">The sequence shown here is derived from an EMBL/GenBank/DDBJ whole genome shotgun (WGS) entry which is preliminary data.</text>
</comment>
<keyword evidence="2" id="KW-0479">Metal-binding</keyword>
<dbReference type="SUPFAM" id="SSF74650">
    <property type="entry name" value="Galactose mutarotase-like"/>
    <property type="match status" value="1"/>
</dbReference>
<dbReference type="FunFam" id="1.20.1270.50:FF:000004">
    <property type="entry name" value="alpha-mannosidase 2C1 isoform X1"/>
    <property type="match status" value="1"/>
</dbReference>
<evidence type="ECO:0000256" key="3">
    <source>
        <dbReference type="ARBA" id="ARBA00022801"/>
    </source>
</evidence>
<evidence type="ECO:0000256" key="4">
    <source>
        <dbReference type="ARBA" id="ARBA00023295"/>
    </source>
</evidence>
<dbReference type="PANTHER" id="PTHR46017:SF1">
    <property type="entry name" value="ALPHA-MANNOSIDASE 2C1"/>
    <property type="match status" value="1"/>
</dbReference>
<dbReference type="InterPro" id="IPR000602">
    <property type="entry name" value="Glyco_hydro_38_N"/>
</dbReference>
<dbReference type="FunFam" id="3.20.110.10:FF:000002">
    <property type="entry name" value="alpha-mannosidase 2C1 isoform X1"/>
    <property type="match status" value="1"/>
</dbReference>
<dbReference type="GO" id="GO:0009313">
    <property type="term" value="P:oligosaccharide catabolic process"/>
    <property type="evidence" value="ECO:0007669"/>
    <property type="project" value="TreeGrafter"/>
</dbReference>
<dbReference type="InterPro" id="IPR054723">
    <property type="entry name" value="Ams1-like_N"/>
</dbReference>
<dbReference type="Pfam" id="PF17677">
    <property type="entry name" value="Glyco_hydro38C2"/>
    <property type="match status" value="1"/>
</dbReference>
<name>A0A931F771_9FIRM</name>
<dbReference type="Gene3D" id="3.20.110.10">
    <property type="entry name" value="Glycoside hydrolase 38, N terminal domain"/>
    <property type="match status" value="1"/>
</dbReference>
<dbReference type="Pfam" id="PF22907">
    <property type="entry name" value="Ams1-like_1st"/>
    <property type="match status" value="1"/>
</dbReference>
<dbReference type="InterPro" id="IPR011682">
    <property type="entry name" value="Glyco_hydro_38_C"/>
</dbReference>
<feature type="domain" description="Glycoside hydrolase family 38 central" evidence="5">
    <location>
        <begin position="513"/>
        <end position="590"/>
    </location>
</feature>
<dbReference type="Proteomes" id="UP000621436">
    <property type="component" value="Unassembled WGS sequence"/>
</dbReference>
<dbReference type="PANTHER" id="PTHR46017">
    <property type="entry name" value="ALPHA-MANNOSIDASE 2C1"/>
    <property type="match status" value="1"/>
</dbReference>
<dbReference type="InterPro" id="IPR011013">
    <property type="entry name" value="Gal_mutarotase_sf_dom"/>
</dbReference>
<dbReference type="InterPro" id="IPR037094">
    <property type="entry name" value="Glyco_hydro_38_cen_sf"/>
</dbReference>
<dbReference type="AlphaFoldDB" id="A0A931F771"/>
<organism evidence="6 7">
    <name type="scientific">Halonatronomonas betaini</name>
    <dbReference type="NCBI Taxonomy" id="2778430"/>
    <lineage>
        <taxon>Bacteria</taxon>
        <taxon>Bacillati</taxon>
        <taxon>Bacillota</taxon>
        <taxon>Clostridia</taxon>
        <taxon>Halanaerobiales</taxon>
        <taxon>Halarsenatibacteraceae</taxon>
        <taxon>Halonatronomonas</taxon>
    </lineage>
</organism>
<evidence type="ECO:0000259" key="5">
    <source>
        <dbReference type="SMART" id="SM00872"/>
    </source>
</evidence>
<dbReference type="SUPFAM" id="SSF88713">
    <property type="entry name" value="Glycoside hydrolase/deacetylase"/>
    <property type="match status" value="1"/>
</dbReference>
<reference evidence="6" key="1">
    <citation type="submission" date="2020-11" db="EMBL/GenBank/DDBJ databases">
        <title>Halonatronomonas betainensis gen. nov., sp. nov. a novel haloalkaliphilic representative of the family Halanaerobiacae capable of betaine degradation.</title>
        <authorList>
            <person name="Boltyanskaya Y."/>
            <person name="Kevbrin V."/>
            <person name="Detkova E."/>
            <person name="Grouzdev D.S."/>
            <person name="Koziaeva V."/>
            <person name="Zhilina T."/>
        </authorList>
    </citation>
    <scope>NUCLEOTIDE SEQUENCE</scope>
    <source>
        <strain evidence="6">Z-7014</strain>
    </source>
</reference>
<dbReference type="Pfam" id="PF01074">
    <property type="entry name" value="Glyco_hydro_38N"/>
    <property type="match status" value="1"/>
</dbReference>
<keyword evidence="3" id="KW-0378">Hydrolase</keyword>
<dbReference type="GO" id="GO:0030246">
    <property type="term" value="F:carbohydrate binding"/>
    <property type="evidence" value="ECO:0007669"/>
    <property type="project" value="InterPro"/>
</dbReference>
<dbReference type="SUPFAM" id="SSF88688">
    <property type="entry name" value="Families 57/38 glycoside transferase middle domain"/>
    <property type="match status" value="1"/>
</dbReference>
<proteinExistence type="inferred from homology"/>
<dbReference type="Pfam" id="PF07748">
    <property type="entry name" value="Glyco_hydro_38C"/>
    <property type="match status" value="1"/>
</dbReference>
<dbReference type="RefSeq" id="WP_270453154.1">
    <property type="nucleotide sequence ID" value="NZ_JADPIE010000002.1"/>
</dbReference>
<accession>A0A931F771</accession>
<dbReference type="InterPro" id="IPR027291">
    <property type="entry name" value="Glyco_hydro_38_N_sf"/>
</dbReference>
<dbReference type="InterPro" id="IPR011330">
    <property type="entry name" value="Glyco_hydro/deAcase_b/a-brl"/>
</dbReference>
<evidence type="ECO:0000256" key="2">
    <source>
        <dbReference type="ARBA" id="ARBA00022723"/>
    </source>
</evidence>
<dbReference type="InterPro" id="IPR015341">
    <property type="entry name" value="Glyco_hydro_38_cen"/>
</dbReference>
<dbReference type="Gene3D" id="1.20.1270.50">
    <property type="entry name" value="Glycoside hydrolase family 38, central domain"/>
    <property type="match status" value="1"/>
</dbReference>
<dbReference type="Gene3D" id="2.60.40.2220">
    <property type="match status" value="1"/>
</dbReference>
<dbReference type="GO" id="GO:0004559">
    <property type="term" value="F:alpha-mannosidase activity"/>
    <property type="evidence" value="ECO:0007669"/>
    <property type="project" value="InterPro"/>
</dbReference>
<dbReference type="GO" id="GO:0046872">
    <property type="term" value="F:metal ion binding"/>
    <property type="evidence" value="ECO:0007669"/>
    <property type="project" value="UniProtKB-KW"/>
</dbReference>
<dbReference type="CDD" id="cd10789">
    <property type="entry name" value="GH38N_AMII_ER_cytosolic"/>
    <property type="match status" value="1"/>
</dbReference>
<dbReference type="FunFam" id="2.70.98.30:FF:000010">
    <property type="entry name" value="Cytosolic alpha-mannosidase"/>
    <property type="match status" value="1"/>
</dbReference>
<protein>
    <submittedName>
        <fullName evidence="6">Alpha-mannosidase</fullName>
    </submittedName>
</protein>
<comment type="similarity">
    <text evidence="1">Belongs to the glycosyl hydrolase 38 family.</text>
</comment>
<evidence type="ECO:0000256" key="1">
    <source>
        <dbReference type="ARBA" id="ARBA00009792"/>
    </source>
</evidence>
<dbReference type="EMBL" id="JADPIE010000002">
    <property type="protein sequence ID" value="MBF8436331.1"/>
    <property type="molecule type" value="Genomic_DNA"/>
</dbReference>
<dbReference type="SMART" id="SM00872">
    <property type="entry name" value="Alpha-mann_mid"/>
    <property type="match status" value="1"/>
</dbReference>
<dbReference type="Pfam" id="PF09261">
    <property type="entry name" value="Alpha-mann_mid"/>
    <property type="match status" value="1"/>
</dbReference>
<dbReference type="InterPro" id="IPR041147">
    <property type="entry name" value="GH38_C"/>
</dbReference>
<gene>
    <name evidence="6" type="ORF">I0Q91_04500</name>
</gene>
<evidence type="ECO:0000313" key="7">
    <source>
        <dbReference type="Proteomes" id="UP000621436"/>
    </source>
</evidence>
<keyword evidence="7" id="KW-1185">Reference proteome</keyword>
<dbReference type="GO" id="GO:0006013">
    <property type="term" value="P:mannose metabolic process"/>
    <property type="evidence" value="ECO:0007669"/>
    <property type="project" value="InterPro"/>
</dbReference>
<dbReference type="Gene3D" id="2.70.98.30">
    <property type="entry name" value="Golgi alpha-mannosidase II, domain 4"/>
    <property type="match status" value="1"/>
</dbReference>
<sequence length="1050" mass="122092">MISQKLIDKIEQRLNWLQAYFYNTIEILNTEIAESADYIDRSEIHQLEFEEIEQGENWGSEWSSAWFRAEYELADNISDRDLFLAADLGGESIVYIDGLAAGAIDREHNEIPLQDRELVSGKHQVLIQSYCGHEVPDYFSPSPTDIDPNMIANDESLYRIPSSFSYIKLVERNKAAWKLYYDLATLLGTAKEQDKNSLRFNQLIKKLSKAVDLIDWETEDKVKQNKQFNNAAEFIQAELEKRNSPTTPSLNLIGHAHIDVAWLWPLKETRKKSGRTFATQLRMFKKYPEFKFLQSQPQLYKYLEEDYPEIYSRVKEEIEAGNWEPEGGMWVESDTNVPAVESLIRQFLYGKKYFNDKFGAESKVLWLPDVFGYSGNLPQIMKGCDVDYFITSKIGWNDTNRFPYDLFKWQGIDGSEVLTHFIKTTYNGEVDPYSVQQIWQEFNQPEDSERVIHSIGYGDGGGGITMEHLEYARRQQDLEGQPKLEFGFIREFMDELNENREEYPDWQGELYLEYHRGTYTSQALTKWYNRKLEIKLRNTEILGVMARGNGFDYPAEELESCWKDLLVNQFHDILPGTSIAEVYQDTVRMYQEIDEKLDRIIENSIESLLEDEVRDEYINVWNLLVNQRDSIIRLDLADIENRMIIDDAGRSLPVQVVENQLIFMPVEPLPAMGVNNYKIQDATENQQYVNENIVGPVRVDEISNGDILYKVENNRVSLSIDRYGRLVSFIDKDRNRELTKETESLNQLILAEDLPRNWDAWDIEDYYFDKAESLKPEYDIELIAAGPLEVRIRFKGSFGEKSKLSQDIIIQADSRRIDFETEIDWQERHKLLKVEFPFDIHTDQAVYEIQGGYLKRPVHDNTSWDRARFEVPAQRWAALEEPDFGAALINDSKYGYQAIDNRLMLTLLKSATGPDRQADQGYHKFTYSVLPYQEGVSHGLVNREAADLNNHYIVSNGKSSYSNNLLDLDRNLKGIELLAIKEAENSNGIIIRLNETSGRRQFVSIDLKEKYTEITEVNMIEREQANLAGNTDHLKIEFKPFEIKTIKLNP</sequence>
<dbReference type="InterPro" id="IPR028995">
    <property type="entry name" value="Glyco_hydro_57/38_cen_sf"/>
</dbReference>
<evidence type="ECO:0000313" key="6">
    <source>
        <dbReference type="EMBL" id="MBF8436331.1"/>
    </source>
</evidence>
<keyword evidence="4" id="KW-0326">Glycosidase</keyword>